<dbReference type="Proteomes" id="UP000612899">
    <property type="component" value="Unassembled WGS sequence"/>
</dbReference>
<comment type="caution">
    <text evidence="3">The sequence shown here is derived from an EMBL/GenBank/DDBJ whole genome shotgun (WGS) entry which is preliminary data.</text>
</comment>
<evidence type="ECO:0000313" key="3">
    <source>
        <dbReference type="EMBL" id="GIH08341.1"/>
    </source>
</evidence>
<dbReference type="Pfam" id="PF23771">
    <property type="entry name" value="DUF7168"/>
    <property type="match status" value="1"/>
</dbReference>
<evidence type="ECO:0008006" key="5">
    <source>
        <dbReference type="Google" id="ProtNLM"/>
    </source>
</evidence>
<accession>A0A8J3QCY4</accession>
<evidence type="ECO:0000259" key="2">
    <source>
        <dbReference type="Pfam" id="PF23771"/>
    </source>
</evidence>
<reference evidence="3" key="1">
    <citation type="submission" date="2021-01" db="EMBL/GenBank/DDBJ databases">
        <title>Whole genome shotgun sequence of Rhizocola hellebori NBRC 109834.</title>
        <authorList>
            <person name="Komaki H."/>
            <person name="Tamura T."/>
        </authorList>
    </citation>
    <scope>NUCLEOTIDE SEQUENCE</scope>
    <source>
        <strain evidence="3">NBRC 109834</strain>
    </source>
</reference>
<protein>
    <recommendedName>
        <fullName evidence="5">DUF2786 domain-containing protein</fullName>
    </recommendedName>
</protein>
<dbReference type="AlphaFoldDB" id="A0A8J3QCY4"/>
<dbReference type="RefSeq" id="WP_203912100.1">
    <property type="nucleotide sequence ID" value="NZ_BONY01000048.1"/>
</dbReference>
<proteinExistence type="predicted"/>
<name>A0A8J3QCY4_9ACTN</name>
<sequence>MQLSVMESAVTDAWSKGWQPADLAGYLRRKAGSTGERMIIDIMAAEMRRYAAATVESHWTDQLESLSAKVWWTRDDDYLAQWAQRQNVPVELATGYASRLLQFLYRLPDLPVLGTLPGQARAGAKRADIDPRMLGRVRALLAKAESTDFPEEAETYSAKAQELMARHSIDYALLSMASGVRETAGGRRMQIDSPYEAAKTLLLSVTASANRCRSVWSRDLGFATVMGFPADVAATELLYTSLLVQATSAMVHAGAPADGRTASFRRSFLTGYAYRIEQRLTEATATASTEAEREHGSSLLPVLASRAEAVQEAVKELFPQIITTTSPVGNRAGWFAGRAAADRASLQPQRAPLTSVR</sequence>
<gene>
    <name evidence="3" type="ORF">Rhe02_64080</name>
</gene>
<dbReference type="InterPro" id="IPR055592">
    <property type="entry name" value="DUF7168"/>
</dbReference>
<keyword evidence="4" id="KW-1185">Reference proteome</keyword>
<organism evidence="3 4">
    <name type="scientific">Rhizocola hellebori</name>
    <dbReference type="NCBI Taxonomy" id="1392758"/>
    <lineage>
        <taxon>Bacteria</taxon>
        <taxon>Bacillati</taxon>
        <taxon>Actinomycetota</taxon>
        <taxon>Actinomycetes</taxon>
        <taxon>Micromonosporales</taxon>
        <taxon>Micromonosporaceae</taxon>
        <taxon>Rhizocola</taxon>
    </lineage>
</organism>
<dbReference type="EMBL" id="BONY01000048">
    <property type="protein sequence ID" value="GIH08341.1"/>
    <property type="molecule type" value="Genomic_DNA"/>
</dbReference>
<evidence type="ECO:0000259" key="1">
    <source>
        <dbReference type="Pfam" id="PF10979"/>
    </source>
</evidence>
<dbReference type="InterPro" id="IPR024498">
    <property type="entry name" value="DUF2786"/>
</dbReference>
<feature type="domain" description="DUF2786" evidence="1">
    <location>
        <begin position="132"/>
        <end position="170"/>
    </location>
</feature>
<feature type="domain" description="DUF7168" evidence="2">
    <location>
        <begin position="199"/>
        <end position="293"/>
    </location>
</feature>
<dbReference type="Pfam" id="PF10979">
    <property type="entry name" value="DUF2786"/>
    <property type="match status" value="1"/>
</dbReference>
<evidence type="ECO:0000313" key="4">
    <source>
        <dbReference type="Proteomes" id="UP000612899"/>
    </source>
</evidence>